<proteinExistence type="predicted"/>
<accession>A0A3P7NNQ9</accession>
<protein>
    <submittedName>
        <fullName evidence="2">Uncharacterized protein</fullName>
    </submittedName>
</protein>
<keyword evidence="3" id="KW-1185">Reference proteome</keyword>
<feature type="region of interest" description="Disordered" evidence="1">
    <location>
        <begin position="74"/>
        <end position="93"/>
    </location>
</feature>
<evidence type="ECO:0000313" key="3">
    <source>
        <dbReference type="Proteomes" id="UP000271889"/>
    </source>
</evidence>
<sequence>MKRKNVLLSSCVSIIKLLVLIAAAAIVSLAPDRLLGNVCAQTTSVQPRLRPKPSASAGAVPFIVADPKVLPSFGAPPDDCAQNEPGSSCQEKLSSTKATVLPSDLGFTDLGNLC</sequence>
<reference evidence="2 3" key="1">
    <citation type="submission" date="2018-11" db="EMBL/GenBank/DDBJ databases">
        <authorList>
            <consortium name="Pathogen Informatics"/>
        </authorList>
    </citation>
    <scope>NUCLEOTIDE SEQUENCE [LARGE SCALE GENOMIC DNA]</scope>
</reference>
<name>A0A3P7NNQ9_CYLGO</name>
<dbReference type="EMBL" id="UYRV01131409">
    <property type="protein sequence ID" value="VDN37298.1"/>
    <property type="molecule type" value="Genomic_DNA"/>
</dbReference>
<gene>
    <name evidence="2" type="ORF">CGOC_LOCUS13438</name>
</gene>
<evidence type="ECO:0000313" key="2">
    <source>
        <dbReference type="EMBL" id="VDN37298.1"/>
    </source>
</evidence>
<organism evidence="2 3">
    <name type="scientific">Cylicostephanus goldi</name>
    <name type="common">Nematode worm</name>
    <dbReference type="NCBI Taxonomy" id="71465"/>
    <lineage>
        <taxon>Eukaryota</taxon>
        <taxon>Metazoa</taxon>
        <taxon>Ecdysozoa</taxon>
        <taxon>Nematoda</taxon>
        <taxon>Chromadorea</taxon>
        <taxon>Rhabditida</taxon>
        <taxon>Rhabditina</taxon>
        <taxon>Rhabditomorpha</taxon>
        <taxon>Strongyloidea</taxon>
        <taxon>Strongylidae</taxon>
        <taxon>Cylicostephanus</taxon>
    </lineage>
</organism>
<dbReference type="AlphaFoldDB" id="A0A3P7NNQ9"/>
<evidence type="ECO:0000256" key="1">
    <source>
        <dbReference type="SAM" id="MobiDB-lite"/>
    </source>
</evidence>
<dbReference type="Proteomes" id="UP000271889">
    <property type="component" value="Unassembled WGS sequence"/>
</dbReference>
<feature type="compositionally biased region" description="Polar residues" evidence="1">
    <location>
        <begin position="84"/>
        <end position="93"/>
    </location>
</feature>